<evidence type="ECO:0000256" key="6">
    <source>
        <dbReference type="SAM" id="MobiDB-lite"/>
    </source>
</evidence>
<dbReference type="PANTHER" id="PTHR10746">
    <property type="entry name" value="50S RIBOSOMAL PROTEIN L4"/>
    <property type="match status" value="1"/>
</dbReference>
<feature type="compositionally biased region" description="Basic residues" evidence="6">
    <location>
        <begin position="66"/>
        <end position="77"/>
    </location>
</feature>
<comment type="subunit">
    <text evidence="5">Part of the 50S ribosomal subunit.</text>
</comment>
<comment type="caution">
    <text evidence="8">The sequence shown here is derived from an EMBL/GenBank/DDBJ whole genome shotgun (WGS) entry which is preliminary data.</text>
</comment>
<dbReference type="AlphaFoldDB" id="A0A398D8X0"/>
<keyword evidence="5" id="KW-0694">RNA-binding</keyword>
<dbReference type="GO" id="GO:0003735">
    <property type="term" value="F:structural constituent of ribosome"/>
    <property type="evidence" value="ECO:0007669"/>
    <property type="project" value="InterPro"/>
</dbReference>
<dbReference type="Gene3D" id="3.40.1370.10">
    <property type="match status" value="1"/>
</dbReference>
<dbReference type="GO" id="GO:0019843">
    <property type="term" value="F:rRNA binding"/>
    <property type="evidence" value="ECO:0007669"/>
    <property type="project" value="UniProtKB-UniRule"/>
</dbReference>
<comment type="similarity">
    <text evidence="1 5">Belongs to the universal ribosomal protein uL4 family.</text>
</comment>
<dbReference type="RefSeq" id="WP_119119906.1">
    <property type="nucleotide sequence ID" value="NZ_QXIT01000082.1"/>
</dbReference>
<accession>A0A398D770</accession>
<dbReference type="SUPFAM" id="SSF52166">
    <property type="entry name" value="Ribosomal protein L4"/>
    <property type="match status" value="1"/>
</dbReference>
<evidence type="ECO:0000313" key="9">
    <source>
        <dbReference type="Proteomes" id="UP000266260"/>
    </source>
</evidence>
<evidence type="ECO:0000313" key="8">
    <source>
        <dbReference type="EMBL" id="RIE11040.1"/>
    </source>
</evidence>
<evidence type="ECO:0000313" key="10">
    <source>
        <dbReference type="Proteomes" id="UP000266489"/>
    </source>
</evidence>
<sequence>MSTVKMIDVTGADAGEVELAEGLFGSSINETAMYMGVKKFLAGLRRGTANTKGRSEINKTKKKVWKQKGTGHARQGNKRAPQWKGGGVVFGPKARDFTLDLNKSTRRSAILSSLAQRAGENAIVVLRGLKLEQPKTKALLTALKAAAIPENALLVFAEENGEVVLSGLNLPRLGLLHFSELNAYDVLLHSTVVFTEEALKGAEEVYA</sequence>
<comment type="function">
    <text evidence="5">Forms part of the polypeptide exit tunnel.</text>
</comment>
<dbReference type="InterPro" id="IPR013005">
    <property type="entry name" value="Ribosomal_uL4-like"/>
</dbReference>
<keyword evidence="9" id="KW-1185">Reference proteome</keyword>
<dbReference type="InterPro" id="IPR023574">
    <property type="entry name" value="Ribosomal_uL4_dom_sf"/>
</dbReference>
<accession>A0A398D8X0</accession>
<evidence type="ECO:0000256" key="3">
    <source>
        <dbReference type="ARBA" id="ARBA00023274"/>
    </source>
</evidence>
<dbReference type="GO" id="GO:1990904">
    <property type="term" value="C:ribonucleoprotein complex"/>
    <property type="evidence" value="ECO:0007669"/>
    <property type="project" value="UniProtKB-KW"/>
</dbReference>
<name>A0A398D8X0_9BACT</name>
<dbReference type="EMBL" id="QXIT01000082">
    <property type="protein sequence ID" value="RIE08247.1"/>
    <property type="molecule type" value="Genomic_DNA"/>
</dbReference>
<dbReference type="EMBL" id="QXIU01000125">
    <property type="protein sequence ID" value="RIE11040.1"/>
    <property type="molecule type" value="Genomic_DNA"/>
</dbReference>
<comment type="function">
    <text evidence="5">One of the primary rRNA binding proteins, this protein initially binds near the 5'-end of the 23S rRNA. It is important during the early stages of 50S assembly. It makes multiple contacts with different domains of the 23S rRNA in the assembled 50S subunit and ribosome.</text>
</comment>
<dbReference type="InterPro" id="IPR002136">
    <property type="entry name" value="Ribosomal_uL4"/>
</dbReference>
<keyword evidence="5" id="KW-0699">rRNA-binding</keyword>
<feature type="region of interest" description="Disordered" evidence="6">
    <location>
        <begin position="66"/>
        <end position="85"/>
    </location>
</feature>
<dbReference type="GO" id="GO:0005840">
    <property type="term" value="C:ribosome"/>
    <property type="evidence" value="ECO:0007669"/>
    <property type="project" value="UniProtKB-KW"/>
</dbReference>
<evidence type="ECO:0000256" key="1">
    <source>
        <dbReference type="ARBA" id="ARBA00010528"/>
    </source>
</evidence>
<dbReference type="Proteomes" id="UP000266489">
    <property type="component" value="Unassembled WGS sequence"/>
</dbReference>
<evidence type="ECO:0000256" key="5">
    <source>
        <dbReference type="HAMAP-Rule" id="MF_01328"/>
    </source>
</evidence>
<evidence type="ECO:0000256" key="2">
    <source>
        <dbReference type="ARBA" id="ARBA00022980"/>
    </source>
</evidence>
<keyword evidence="3 5" id="KW-0687">Ribonucleoprotein</keyword>
<protein>
    <recommendedName>
        <fullName evidence="4 5">Large ribosomal subunit protein uL4</fullName>
    </recommendedName>
</protein>
<dbReference type="Pfam" id="PF00573">
    <property type="entry name" value="Ribosomal_L4"/>
    <property type="match status" value="1"/>
</dbReference>
<evidence type="ECO:0000256" key="4">
    <source>
        <dbReference type="ARBA" id="ARBA00035244"/>
    </source>
</evidence>
<dbReference type="HAMAP" id="MF_01328_B">
    <property type="entry name" value="Ribosomal_uL4_B"/>
    <property type="match status" value="1"/>
</dbReference>
<reference evidence="9 10" key="1">
    <citation type="submission" date="2018-09" db="EMBL/GenBank/DDBJ databases">
        <title>Discovery and Ecogenomic Context for Candidatus Cryosericales, a Global Caldiserica Order Active in Thawing Permafrost.</title>
        <authorList>
            <person name="Martinez M.A."/>
            <person name="Woodcroft B.J."/>
            <person name="Ignacio Espinoza J.C."/>
            <person name="Zayed A."/>
            <person name="Singleton C.M."/>
            <person name="Boyd J."/>
            <person name="Li Y.-F."/>
            <person name="Purvine S."/>
            <person name="Maughan H."/>
            <person name="Hodgkins S.B."/>
            <person name="Anderson D."/>
            <person name="Sederholm M."/>
            <person name="Temperton B."/>
            <person name="Saleska S.R."/>
            <person name="Tyson G.W."/>
            <person name="Rich V.I."/>
        </authorList>
    </citation>
    <scope>NUCLEOTIDE SEQUENCE [LARGE SCALE GENOMIC DNA]</scope>
    <source>
        <strain evidence="8 10">SMC5</strain>
        <strain evidence="7 9">SMC6</strain>
    </source>
</reference>
<evidence type="ECO:0000313" key="7">
    <source>
        <dbReference type="EMBL" id="RIE08247.1"/>
    </source>
</evidence>
<gene>
    <name evidence="5" type="primary">rplD</name>
    <name evidence="8" type="ORF">SMC5_05360</name>
    <name evidence="7" type="ORF">SMC6_04625</name>
</gene>
<dbReference type="PANTHER" id="PTHR10746:SF6">
    <property type="entry name" value="LARGE RIBOSOMAL SUBUNIT PROTEIN UL4M"/>
    <property type="match status" value="1"/>
</dbReference>
<dbReference type="GO" id="GO:0006412">
    <property type="term" value="P:translation"/>
    <property type="evidence" value="ECO:0007669"/>
    <property type="project" value="UniProtKB-UniRule"/>
</dbReference>
<dbReference type="Proteomes" id="UP000266260">
    <property type="component" value="Unassembled WGS sequence"/>
</dbReference>
<organism evidence="8 10">
    <name type="scientific">Candidatus Cryosericum odellii</name>
    <dbReference type="NCBI Taxonomy" id="2290917"/>
    <lineage>
        <taxon>Bacteria</taxon>
        <taxon>Pseudomonadati</taxon>
        <taxon>Caldisericota/Cryosericota group</taxon>
        <taxon>Candidatus Cryosericota</taxon>
        <taxon>Candidatus Cryosericia</taxon>
        <taxon>Candidatus Cryosericales</taxon>
        <taxon>Candidatus Cryosericaceae</taxon>
        <taxon>Candidatus Cryosericum</taxon>
    </lineage>
</organism>
<dbReference type="NCBIfam" id="TIGR03953">
    <property type="entry name" value="rplD_bact"/>
    <property type="match status" value="1"/>
</dbReference>
<keyword evidence="2 5" id="KW-0689">Ribosomal protein</keyword>
<proteinExistence type="inferred from homology"/>
<dbReference type="OrthoDB" id="9803201at2"/>